<organism evidence="4 5">
    <name type="scientific">Lobosporangium transversale</name>
    <dbReference type="NCBI Taxonomy" id="64571"/>
    <lineage>
        <taxon>Eukaryota</taxon>
        <taxon>Fungi</taxon>
        <taxon>Fungi incertae sedis</taxon>
        <taxon>Mucoromycota</taxon>
        <taxon>Mortierellomycotina</taxon>
        <taxon>Mortierellomycetes</taxon>
        <taxon>Mortierellales</taxon>
        <taxon>Mortierellaceae</taxon>
        <taxon>Lobosporangium</taxon>
    </lineage>
</organism>
<feature type="region of interest" description="Disordered" evidence="2">
    <location>
        <begin position="1"/>
        <end position="35"/>
    </location>
</feature>
<comment type="caution">
    <text evidence="4">The sequence shown here is derived from an EMBL/GenBank/DDBJ whole genome shotgun (WGS) entry which is preliminary data.</text>
</comment>
<keyword evidence="5" id="KW-1185">Reference proteome</keyword>
<feature type="domain" description="C2H2-type" evidence="3">
    <location>
        <begin position="189"/>
        <end position="212"/>
    </location>
</feature>
<dbReference type="Proteomes" id="UP000193648">
    <property type="component" value="Unassembled WGS sequence"/>
</dbReference>
<protein>
    <recommendedName>
        <fullName evidence="3">C2H2-type domain-containing protein</fullName>
    </recommendedName>
</protein>
<dbReference type="GeneID" id="33570884"/>
<keyword evidence="1" id="KW-0862">Zinc</keyword>
<name>A0A1Y2GF66_9FUNG</name>
<feature type="compositionally biased region" description="Polar residues" evidence="2">
    <location>
        <begin position="1"/>
        <end position="12"/>
    </location>
</feature>
<dbReference type="RefSeq" id="XP_021878322.1">
    <property type="nucleotide sequence ID" value="XM_022029041.1"/>
</dbReference>
<evidence type="ECO:0000256" key="1">
    <source>
        <dbReference type="PROSITE-ProRule" id="PRU00042"/>
    </source>
</evidence>
<dbReference type="OrthoDB" id="2440573at2759"/>
<evidence type="ECO:0000313" key="5">
    <source>
        <dbReference type="Proteomes" id="UP000193648"/>
    </source>
</evidence>
<dbReference type="InterPro" id="IPR013087">
    <property type="entry name" value="Znf_C2H2_type"/>
</dbReference>
<reference evidence="4 5" key="1">
    <citation type="submission" date="2016-07" db="EMBL/GenBank/DDBJ databases">
        <title>Pervasive Adenine N6-methylation of Active Genes in Fungi.</title>
        <authorList>
            <consortium name="DOE Joint Genome Institute"/>
            <person name="Mondo S.J."/>
            <person name="Dannebaum R.O."/>
            <person name="Kuo R.C."/>
            <person name="Labutti K."/>
            <person name="Haridas S."/>
            <person name="Kuo A."/>
            <person name="Salamov A."/>
            <person name="Ahrendt S.R."/>
            <person name="Lipzen A."/>
            <person name="Sullivan W."/>
            <person name="Andreopoulos W.B."/>
            <person name="Clum A."/>
            <person name="Lindquist E."/>
            <person name="Daum C."/>
            <person name="Ramamoorthy G.K."/>
            <person name="Gryganskyi A."/>
            <person name="Culley D."/>
            <person name="Magnuson J.K."/>
            <person name="James T.Y."/>
            <person name="O'Malley M.A."/>
            <person name="Stajich J.E."/>
            <person name="Spatafora J.W."/>
            <person name="Visel A."/>
            <person name="Grigoriev I.V."/>
        </authorList>
    </citation>
    <scope>NUCLEOTIDE SEQUENCE [LARGE SCALE GENOMIC DNA]</scope>
    <source>
        <strain evidence="4 5">NRRL 3116</strain>
    </source>
</reference>
<gene>
    <name evidence="4" type="ORF">BCR41DRAFT_399287</name>
</gene>
<dbReference type="EMBL" id="MCFF01000038">
    <property type="protein sequence ID" value="ORZ08239.1"/>
    <property type="molecule type" value="Genomic_DNA"/>
</dbReference>
<dbReference type="GO" id="GO:0008270">
    <property type="term" value="F:zinc ion binding"/>
    <property type="evidence" value="ECO:0007669"/>
    <property type="project" value="UniProtKB-KW"/>
</dbReference>
<accession>A0A1Y2GF66</accession>
<dbReference type="PROSITE" id="PS50157">
    <property type="entry name" value="ZINC_FINGER_C2H2_2"/>
    <property type="match status" value="1"/>
</dbReference>
<keyword evidence="1" id="KW-0479">Metal-binding</keyword>
<dbReference type="AlphaFoldDB" id="A0A1Y2GF66"/>
<dbReference type="STRING" id="64571.A0A1Y2GF66"/>
<keyword evidence="1" id="KW-0863">Zinc-finger</keyword>
<evidence type="ECO:0000259" key="3">
    <source>
        <dbReference type="PROSITE" id="PS50157"/>
    </source>
</evidence>
<proteinExistence type="predicted"/>
<evidence type="ECO:0000256" key="2">
    <source>
        <dbReference type="SAM" id="MobiDB-lite"/>
    </source>
</evidence>
<evidence type="ECO:0000313" key="4">
    <source>
        <dbReference type="EMBL" id="ORZ08239.1"/>
    </source>
</evidence>
<dbReference type="InParanoid" id="A0A1Y2GF66"/>
<sequence>MRTQGATNSNSPESDRLKRYGSTAGPNEKWTPGGKALRKGLSCSHPFHPAPKSVQTRRTSAHNKNTTITSYLAFELQFVALFQCRWRLPVVDFWQQLLASPRILVKPSHRGTKKCAAAKVAASFPSNRAYDDMTTIATIILWTFILRKGLMATATTWCKIQNNKAVEAKGEDEYATESERMHSEEPASLKCQECPKAFLNKKKLKDHQKESYNLTCNVRFINPQQIREKRQLFRVGGVFACPFCPKALTSTKGVKKHACFSRGMIDDDGELGSQGKPEAVFGKLPMPEMSTSQTSNIPRKRGFEAMVLRALSQIGGSERERKRALFAVDDLQLPPITLKNHELGKEWVVLGHRSVRNDLPTDRPLATLIDPTMLPNNPTKTLCSNCSPTPPVGLEGLFKTSPYSALLQKLNFIELTTSICELLNDDWVRHPELRFASCKVFAGSILLNSANDTKL</sequence>
<dbReference type="Gene3D" id="3.30.160.60">
    <property type="entry name" value="Classic Zinc Finger"/>
    <property type="match status" value="1"/>
</dbReference>